<feature type="compositionally biased region" description="Basic and acidic residues" evidence="1">
    <location>
        <begin position="338"/>
        <end position="351"/>
    </location>
</feature>
<feature type="compositionally biased region" description="Polar residues" evidence="1">
    <location>
        <begin position="415"/>
        <end position="429"/>
    </location>
</feature>
<organism evidence="2 3">
    <name type="scientific">Zosterops borbonicus</name>
    <dbReference type="NCBI Taxonomy" id="364589"/>
    <lineage>
        <taxon>Eukaryota</taxon>
        <taxon>Metazoa</taxon>
        <taxon>Chordata</taxon>
        <taxon>Craniata</taxon>
        <taxon>Vertebrata</taxon>
        <taxon>Euteleostomi</taxon>
        <taxon>Archelosauria</taxon>
        <taxon>Archosauria</taxon>
        <taxon>Dinosauria</taxon>
        <taxon>Saurischia</taxon>
        <taxon>Theropoda</taxon>
        <taxon>Coelurosauria</taxon>
        <taxon>Aves</taxon>
        <taxon>Neognathae</taxon>
        <taxon>Neoaves</taxon>
        <taxon>Telluraves</taxon>
        <taxon>Australaves</taxon>
        <taxon>Passeriformes</taxon>
        <taxon>Sylvioidea</taxon>
        <taxon>Zosteropidae</taxon>
        <taxon>Zosterops</taxon>
    </lineage>
</organism>
<dbReference type="Proteomes" id="UP000796761">
    <property type="component" value="Unassembled WGS sequence"/>
</dbReference>
<gene>
    <name evidence="2" type="ORF">HGM15179_018010</name>
</gene>
<feature type="compositionally biased region" description="Basic and acidic residues" evidence="1">
    <location>
        <begin position="47"/>
        <end position="61"/>
    </location>
</feature>
<keyword evidence="3" id="KW-1185">Reference proteome</keyword>
<feature type="region of interest" description="Disordered" evidence="1">
    <location>
        <begin position="324"/>
        <end position="363"/>
    </location>
</feature>
<protein>
    <submittedName>
        <fullName evidence="2">Uncharacterized protein</fullName>
    </submittedName>
</protein>
<comment type="caution">
    <text evidence="2">The sequence shown here is derived from an EMBL/GenBank/DDBJ whole genome shotgun (WGS) entry which is preliminary data.</text>
</comment>
<feature type="compositionally biased region" description="Polar residues" evidence="1">
    <location>
        <begin position="259"/>
        <end position="278"/>
    </location>
</feature>
<accession>A0A8K1FZT5</accession>
<sequence>MIWGTLDPSGSSPGEFQIFLTQTCKTPGSSIIHPDPNLENSRTSRSQPRELLESPDPHLEDTGNPLDPHPKNLWKLLEDSGSSQSRIPKFLGNSQKKFPGKDLMFSPRSESPPCAIPLSRRLLPHPRTPGGSAFPTKTPGSEFWEGLLELPEEPPRLWFRNWEFLGLNSQNSQLEFQSQLWEEPRQSRVTRKAWEHQREQKSILEGQNLIKRDPIPSWKHQITSRRAKFHPGSSKFHPEKPNPILEIQSHSGDTKSHPGGSNSILGTPNPILDTNSIPRTPKSHQEGPNPILETPNPIQEDQIPSWKHQIPTWESNSILEIKFHPGDTKFHPGSSKSHPGDTKSHPEETKSHPGGPDSILEAPNPILVSPGVLRQLEQILIPWIPESSKLREFPKNPKIPQIPESLELREFPKDSPQNSRDSGKLQTQGIPKGSKDPGKF</sequence>
<name>A0A8K1FZT5_9PASS</name>
<reference evidence="2" key="1">
    <citation type="submission" date="2019-04" db="EMBL/GenBank/DDBJ databases">
        <title>Genome assembly of Zosterops borbonicus 15179.</title>
        <authorList>
            <person name="Leroy T."/>
            <person name="Anselmetti Y."/>
            <person name="Tilak M.-K."/>
            <person name="Nabholz B."/>
        </authorList>
    </citation>
    <scope>NUCLEOTIDE SEQUENCE</scope>
    <source>
        <strain evidence="2">HGM_15179</strain>
        <tissue evidence="2">Muscle</tissue>
    </source>
</reference>
<dbReference type="EMBL" id="SWJQ01001159">
    <property type="protein sequence ID" value="TRZ09104.1"/>
    <property type="molecule type" value="Genomic_DNA"/>
</dbReference>
<feature type="region of interest" description="Disordered" evidence="1">
    <location>
        <begin position="229"/>
        <end position="296"/>
    </location>
</feature>
<evidence type="ECO:0000313" key="2">
    <source>
        <dbReference type="EMBL" id="TRZ09104.1"/>
    </source>
</evidence>
<feature type="region of interest" description="Disordered" evidence="1">
    <location>
        <begin position="390"/>
        <end position="440"/>
    </location>
</feature>
<evidence type="ECO:0000313" key="3">
    <source>
        <dbReference type="Proteomes" id="UP000796761"/>
    </source>
</evidence>
<dbReference type="AlphaFoldDB" id="A0A8K1FZT5"/>
<evidence type="ECO:0000256" key="1">
    <source>
        <dbReference type="SAM" id="MobiDB-lite"/>
    </source>
</evidence>
<proteinExistence type="predicted"/>
<feature type="region of interest" description="Disordered" evidence="1">
    <location>
        <begin position="25"/>
        <end position="75"/>
    </location>
</feature>